<name>A0A4P7NNA8_PYROR</name>
<dbReference type="EMBL" id="CP034209">
    <property type="protein sequence ID" value="QBZ63771.1"/>
    <property type="molecule type" value="Genomic_DNA"/>
</dbReference>
<evidence type="ECO:0000313" key="2">
    <source>
        <dbReference type="Proteomes" id="UP000294847"/>
    </source>
</evidence>
<sequence length="244" mass="27425">MAAFAAFPILAPLEPPEAQTATELPFPVHFRHPAYSTSTPPLLALFATNGILNYDLAFVCCYIFAAVNWDKGYLALRQQSVLKKVQRPSDGLLRGREYLFCLEDVNISGKESLARLRDTNHIILAPQAILEVLVLGLSKDASENIRRSNKAIGDENELIWRKTVVFVLCRMGDETAVEKAARSCSQANDLVKIADDKLKMVRIFRGLCEYPDLLILNLPQVTLEAMDNWVREMDMAAPRDEMQE</sequence>
<reference evidence="1 2" key="1">
    <citation type="journal article" date="2019" name="Mol. Biol. Evol.">
        <title>Blast fungal genomes show frequent chromosomal changes, gene gains and losses, and effector gene turnover.</title>
        <authorList>
            <person name="Gomez Luciano L.B."/>
            <person name="Jason Tsai I."/>
            <person name="Chuma I."/>
            <person name="Tosa Y."/>
            <person name="Chen Y.H."/>
            <person name="Li J.Y."/>
            <person name="Li M.Y."/>
            <person name="Jade Lu M.Y."/>
            <person name="Nakayashiki H."/>
            <person name="Li W.H."/>
        </authorList>
    </citation>
    <scope>NUCLEOTIDE SEQUENCE [LARGE SCALE GENOMIC DNA]</scope>
    <source>
        <strain evidence="1">MZ5-1-6</strain>
    </source>
</reference>
<organism evidence="1 2">
    <name type="scientific">Pyricularia oryzae</name>
    <name type="common">Rice blast fungus</name>
    <name type="synonym">Magnaporthe oryzae</name>
    <dbReference type="NCBI Taxonomy" id="318829"/>
    <lineage>
        <taxon>Eukaryota</taxon>
        <taxon>Fungi</taxon>
        <taxon>Dikarya</taxon>
        <taxon>Ascomycota</taxon>
        <taxon>Pezizomycotina</taxon>
        <taxon>Sordariomycetes</taxon>
        <taxon>Sordariomycetidae</taxon>
        <taxon>Magnaporthales</taxon>
        <taxon>Pyriculariaceae</taxon>
        <taxon>Pyricularia</taxon>
    </lineage>
</organism>
<gene>
    <name evidence="1" type="ORF">PoMZ_05461</name>
</gene>
<protein>
    <submittedName>
        <fullName evidence="1">Uncharacterized protein</fullName>
    </submittedName>
</protein>
<evidence type="ECO:0000313" key="1">
    <source>
        <dbReference type="EMBL" id="QBZ63771.1"/>
    </source>
</evidence>
<proteinExistence type="predicted"/>
<accession>A0A4P7NNA8</accession>
<dbReference type="AlphaFoldDB" id="A0A4P7NNA8"/>
<dbReference type="Proteomes" id="UP000294847">
    <property type="component" value="Chromosome 6"/>
</dbReference>